<dbReference type="STRING" id="121224.E0VKP6"/>
<dbReference type="FunFam" id="3.40.50.300:FF:000395">
    <property type="entry name" value="Replication factor C subunit 1"/>
    <property type="match status" value="1"/>
</dbReference>
<evidence type="ECO:0000313" key="15">
    <source>
        <dbReference type="Proteomes" id="UP000009046"/>
    </source>
</evidence>
<evidence type="ECO:0000256" key="10">
    <source>
        <dbReference type="PIRNR" id="PIRNR036578"/>
    </source>
</evidence>
<dbReference type="OMA" id="QENYLHY"/>
<dbReference type="SUPFAM" id="SSF52113">
    <property type="entry name" value="BRCT domain"/>
    <property type="match status" value="1"/>
</dbReference>
<dbReference type="GO" id="GO:0005634">
    <property type="term" value="C:nucleus"/>
    <property type="evidence" value="ECO:0007669"/>
    <property type="project" value="UniProtKB-SubCell"/>
</dbReference>
<evidence type="ECO:0000259" key="12">
    <source>
        <dbReference type="PROSITE" id="PS50172"/>
    </source>
</evidence>
<dbReference type="GO" id="GO:0006281">
    <property type="term" value="P:DNA repair"/>
    <property type="evidence" value="ECO:0007669"/>
    <property type="project" value="InterPro"/>
</dbReference>
<dbReference type="CDD" id="cd00009">
    <property type="entry name" value="AAA"/>
    <property type="match status" value="1"/>
</dbReference>
<feature type="region of interest" description="Disordered" evidence="11">
    <location>
        <begin position="803"/>
        <end position="842"/>
    </location>
</feature>
<keyword evidence="8" id="KW-0238">DNA-binding</keyword>
<evidence type="ECO:0000256" key="9">
    <source>
        <dbReference type="ARBA" id="ARBA00023242"/>
    </source>
</evidence>
<dbReference type="HOGENOM" id="CLU_003574_0_0_1"/>
<dbReference type="KEGG" id="phu:Phum_PHUM268450"/>
<evidence type="ECO:0000313" key="13">
    <source>
        <dbReference type="EMBL" id="EEB13952.1"/>
    </source>
</evidence>
<dbReference type="PANTHER" id="PTHR23389">
    <property type="entry name" value="CHROMOSOME TRANSMISSION FIDELITY FACTOR 18"/>
    <property type="match status" value="1"/>
</dbReference>
<evidence type="ECO:0000256" key="8">
    <source>
        <dbReference type="ARBA" id="ARBA00023125"/>
    </source>
</evidence>
<dbReference type="Gene3D" id="3.40.50.300">
    <property type="entry name" value="P-loop containing nucleotide triphosphate hydrolases"/>
    <property type="match status" value="1"/>
</dbReference>
<dbReference type="InParanoid" id="E0VKP6"/>
<evidence type="ECO:0000256" key="6">
    <source>
        <dbReference type="ARBA" id="ARBA00022741"/>
    </source>
</evidence>
<protein>
    <recommendedName>
        <fullName evidence="3 10">Replication factor C subunit 1</fullName>
    </recommendedName>
</protein>
<comment type="similarity">
    <text evidence="2 10">Belongs to the activator 1 large subunit family.</text>
</comment>
<keyword evidence="5 10" id="KW-0235">DNA replication</keyword>
<dbReference type="GO" id="GO:0016874">
    <property type="term" value="F:ligase activity"/>
    <property type="evidence" value="ECO:0007669"/>
    <property type="project" value="UniProtKB-KW"/>
</dbReference>
<keyword evidence="15" id="KW-1185">Reference proteome</keyword>
<dbReference type="InterPro" id="IPR003593">
    <property type="entry name" value="AAA+_ATPase"/>
</dbReference>
<dbReference type="InterPro" id="IPR003959">
    <property type="entry name" value="ATPase_AAA_core"/>
</dbReference>
<sequence length="842" mass="95117">MAAFEFTNRNLLLTSFFNTNDEDKNCELKPGKIDSQSTTPKKEHGKSKKTKDNVSSNEIFDEKKMGKISEESSVITKKQEKNGSNTSIVVSKKQNSAAYQKYLQRSGPKNPNSKTIPKGTSNCLQNLTFVITGILDSLEKKKAVELIQKYGGRVTTQVSKKTDFIVVGEEPGESKLSKAEKFCTKKINEDELLALITERSNFKQEESKPIEKTEQIISNSSMKSSINENKKMNTSKSVMVKSNQFDDLSLTGVTTKSEASLIKNDDCKNNFENSDILWVEKYKPKSTKAIIGQGGEKSNVKKLTYWLQNWHLNHSTKNDKKLTKPAPWNTNDDGSYFKAALLSGPPGVGKTTSAYLICQELGFDIVEFNASDTRSKRLLQEEVSDLLTSKSLQGYFDGNRSTFKKQVLLMDEVDGMSGNEDRGGVQELIQLIKQTKIPIIGICNDRNHPKMRSLVNYCFDIRFQRPPIKQIKAAMLSICFKEKINISGDSLEELIVSSNHDLRQVLHRLSLLTFVEKSLSEEDARKNSSDGKKPLNLNPWDVVRKVFSASDNEKFNLNEKMDLFFQDYSLGPLFVQDAYIHVKPKKARNSELEVMSLISKAADSICYGDVVEKTIRSKNSWNLLPAQGLFASICPGYYMAGHFQGKIEFPAWMGKNSKARKLSRILQELHTSLCTKILGDVQAINLDYLKLLKTIIVKPLIEENLNGVPTSVKFMVEHNINKDDFDHILELCSWPGFKDSFSSIDSKIKSAFTRTLNKENQKVSCVKKTSKMSQDNLDDENITDDIIFEENDNIDFDPLIKKGKSKVKKDIKSPKETKMDKNKRSHATKETPVNKGSKRLKK</sequence>
<comment type="subcellular location">
    <subcellularLocation>
        <location evidence="1 10">Nucleus</location>
    </subcellularLocation>
</comment>
<dbReference type="VEuPathDB" id="VectorBase:PHUM268450"/>
<keyword evidence="6 10" id="KW-0547">Nucleotide-binding</keyword>
<proteinExistence type="inferred from homology"/>
<evidence type="ECO:0000256" key="5">
    <source>
        <dbReference type="ARBA" id="ARBA00022705"/>
    </source>
</evidence>
<keyword evidence="13" id="KW-0436">Ligase</keyword>
<accession>E0VKP6</accession>
<dbReference type="EnsemblMetazoa" id="PHUM268450-RA">
    <property type="protein sequence ID" value="PHUM268450-PA"/>
    <property type="gene ID" value="PHUM268450"/>
</dbReference>
<dbReference type="Pfam" id="PF25361">
    <property type="entry name" value="AAA_lid_RFC1"/>
    <property type="match status" value="1"/>
</dbReference>
<feature type="compositionally biased region" description="Basic and acidic residues" evidence="11">
    <location>
        <begin position="808"/>
        <end position="822"/>
    </location>
</feature>
<dbReference type="InterPro" id="IPR013725">
    <property type="entry name" value="DNA_replication_fac_RFC1_C"/>
</dbReference>
<evidence type="ECO:0000256" key="11">
    <source>
        <dbReference type="SAM" id="MobiDB-lite"/>
    </source>
</evidence>
<keyword evidence="7 10" id="KW-0067">ATP-binding</keyword>
<dbReference type="EMBL" id="DS235250">
    <property type="protein sequence ID" value="EEB13952.1"/>
    <property type="molecule type" value="Genomic_DNA"/>
</dbReference>
<dbReference type="Gene3D" id="3.40.50.10190">
    <property type="entry name" value="BRCT domain"/>
    <property type="match status" value="1"/>
</dbReference>
<dbReference type="PIRSF" id="PIRSF036578">
    <property type="entry name" value="RFC1"/>
    <property type="match status" value="1"/>
</dbReference>
<gene>
    <name evidence="14" type="primary">8235573</name>
    <name evidence="13" type="ORF">Phum_PHUM268450</name>
</gene>
<dbReference type="FunCoup" id="E0VKP6">
    <property type="interactions" value="1935"/>
</dbReference>
<dbReference type="GeneID" id="8235573"/>
<dbReference type="EMBL" id="AAZO01003105">
    <property type="status" value="NOT_ANNOTATED_CDS"/>
    <property type="molecule type" value="Genomic_DNA"/>
</dbReference>
<dbReference type="RefSeq" id="XP_002426690.1">
    <property type="nucleotide sequence ID" value="XM_002426645.1"/>
</dbReference>
<dbReference type="GO" id="GO:0003689">
    <property type="term" value="F:DNA clamp loader activity"/>
    <property type="evidence" value="ECO:0007669"/>
    <property type="project" value="UniProtKB-UniRule"/>
</dbReference>
<dbReference type="Gene3D" id="1.20.272.10">
    <property type="match status" value="1"/>
</dbReference>
<feature type="region of interest" description="Disordered" evidence="11">
    <location>
        <begin position="71"/>
        <end position="90"/>
    </location>
</feature>
<evidence type="ECO:0000256" key="3">
    <source>
        <dbReference type="ARBA" id="ARBA00020401"/>
    </source>
</evidence>
<reference evidence="14" key="3">
    <citation type="submission" date="2021-02" db="UniProtKB">
        <authorList>
            <consortium name="EnsemblMetazoa"/>
        </authorList>
    </citation>
    <scope>IDENTIFICATION</scope>
    <source>
        <strain evidence="14">USDA</strain>
    </source>
</reference>
<dbReference type="SMART" id="SM00292">
    <property type="entry name" value="BRCT"/>
    <property type="match status" value="1"/>
</dbReference>
<dbReference type="InterPro" id="IPR012178">
    <property type="entry name" value="RFC1"/>
</dbReference>
<dbReference type="InterPro" id="IPR008921">
    <property type="entry name" value="DNA_pol3_clamp-load_cplx_C"/>
</dbReference>
<evidence type="ECO:0000256" key="4">
    <source>
        <dbReference type="ARBA" id="ARBA00022553"/>
    </source>
</evidence>
<dbReference type="Pfam" id="PF00004">
    <property type="entry name" value="AAA"/>
    <property type="match status" value="1"/>
</dbReference>
<dbReference type="InterPro" id="IPR036420">
    <property type="entry name" value="BRCT_dom_sf"/>
</dbReference>
<dbReference type="PANTHER" id="PTHR23389:SF6">
    <property type="entry name" value="REPLICATION FACTOR C SUBUNIT 1"/>
    <property type="match status" value="1"/>
</dbReference>
<dbReference type="GO" id="GO:0003677">
    <property type="term" value="F:DNA binding"/>
    <property type="evidence" value="ECO:0007669"/>
    <property type="project" value="UniProtKB-KW"/>
</dbReference>
<dbReference type="FunFam" id="3.40.50.10190:FF:000001">
    <property type="entry name" value="Replication factor C subunit 1"/>
    <property type="match status" value="1"/>
</dbReference>
<dbReference type="SMART" id="SM00382">
    <property type="entry name" value="AAA"/>
    <property type="match status" value="1"/>
</dbReference>
<dbReference type="InterPro" id="IPR001357">
    <property type="entry name" value="BRCT_dom"/>
</dbReference>
<dbReference type="FunFam" id="1.20.272.10:FF:000005">
    <property type="entry name" value="Replication factor C subunit 1"/>
    <property type="match status" value="1"/>
</dbReference>
<evidence type="ECO:0000313" key="14">
    <source>
        <dbReference type="EnsemblMetazoa" id="PHUM268450-PA"/>
    </source>
</evidence>
<dbReference type="Proteomes" id="UP000009046">
    <property type="component" value="Unassembled WGS sequence"/>
</dbReference>
<feature type="domain" description="BRCT" evidence="12">
    <location>
        <begin position="119"/>
        <end position="181"/>
    </location>
</feature>
<dbReference type="SUPFAM" id="SSF48019">
    <property type="entry name" value="post-AAA+ oligomerization domain-like"/>
    <property type="match status" value="1"/>
</dbReference>
<dbReference type="OrthoDB" id="446168at2759"/>
<dbReference type="GO" id="GO:0006260">
    <property type="term" value="P:DNA replication"/>
    <property type="evidence" value="ECO:0007669"/>
    <property type="project" value="UniProtKB-KW"/>
</dbReference>
<dbReference type="Gene3D" id="1.10.8.60">
    <property type="match status" value="1"/>
</dbReference>
<dbReference type="eggNOG" id="KOG1968">
    <property type="taxonomic scope" value="Eukaryota"/>
</dbReference>
<dbReference type="GO" id="GO:0016887">
    <property type="term" value="F:ATP hydrolysis activity"/>
    <property type="evidence" value="ECO:0007669"/>
    <property type="project" value="InterPro"/>
</dbReference>
<dbReference type="EMBL" id="AAZO01003104">
    <property type="status" value="NOT_ANNOTATED_CDS"/>
    <property type="molecule type" value="Genomic_DNA"/>
</dbReference>
<keyword evidence="4" id="KW-0597">Phosphoprotein</keyword>
<dbReference type="AlphaFoldDB" id="E0VKP6"/>
<dbReference type="SUPFAM" id="SSF52540">
    <property type="entry name" value="P-loop containing nucleoside triphosphate hydrolases"/>
    <property type="match status" value="1"/>
</dbReference>
<dbReference type="GO" id="GO:0005663">
    <property type="term" value="C:DNA replication factor C complex"/>
    <property type="evidence" value="ECO:0007669"/>
    <property type="project" value="InterPro"/>
</dbReference>
<dbReference type="GO" id="GO:0005524">
    <property type="term" value="F:ATP binding"/>
    <property type="evidence" value="ECO:0007669"/>
    <property type="project" value="UniProtKB-UniRule"/>
</dbReference>
<dbReference type="PROSITE" id="PS50172">
    <property type="entry name" value="BRCT"/>
    <property type="match status" value="1"/>
</dbReference>
<evidence type="ECO:0000256" key="7">
    <source>
        <dbReference type="ARBA" id="ARBA00022840"/>
    </source>
</evidence>
<evidence type="ECO:0000256" key="1">
    <source>
        <dbReference type="ARBA" id="ARBA00004123"/>
    </source>
</evidence>
<dbReference type="InterPro" id="IPR027417">
    <property type="entry name" value="P-loop_NTPase"/>
</dbReference>
<organism>
    <name type="scientific">Pediculus humanus subsp. corporis</name>
    <name type="common">Body louse</name>
    <dbReference type="NCBI Taxonomy" id="121224"/>
    <lineage>
        <taxon>Eukaryota</taxon>
        <taxon>Metazoa</taxon>
        <taxon>Ecdysozoa</taxon>
        <taxon>Arthropoda</taxon>
        <taxon>Hexapoda</taxon>
        <taxon>Insecta</taxon>
        <taxon>Pterygota</taxon>
        <taxon>Neoptera</taxon>
        <taxon>Paraneoptera</taxon>
        <taxon>Psocodea</taxon>
        <taxon>Troctomorpha</taxon>
        <taxon>Phthiraptera</taxon>
        <taxon>Anoplura</taxon>
        <taxon>Pediculidae</taxon>
        <taxon>Pediculus</taxon>
    </lineage>
</organism>
<reference evidence="13" key="2">
    <citation type="submission" date="2007-04" db="EMBL/GenBank/DDBJ databases">
        <title>The genome of the human body louse.</title>
        <authorList>
            <consortium name="The Human Body Louse Genome Consortium"/>
            <person name="Kirkness E."/>
            <person name="Walenz B."/>
            <person name="Hass B."/>
            <person name="Bruggner R."/>
            <person name="Strausberg R."/>
        </authorList>
    </citation>
    <scope>NUCLEOTIDE SEQUENCE</scope>
    <source>
        <strain evidence="13">USDA</strain>
    </source>
</reference>
<name>E0VKP6_PEDHC</name>
<dbReference type="Pfam" id="PF00533">
    <property type="entry name" value="BRCT"/>
    <property type="match status" value="1"/>
</dbReference>
<keyword evidence="9 10" id="KW-0539">Nucleus</keyword>
<dbReference type="CTD" id="8235573"/>
<evidence type="ECO:0000256" key="2">
    <source>
        <dbReference type="ARBA" id="ARBA00006116"/>
    </source>
</evidence>
<reference evidence="13" key="1">
    <citation type="submission" date="2007-04" db="EMBL/GenBank/DDBJ databases">
        <title>Annotation of Pediculus humanus corporis strain USDA.</title>
        <authorList>
            <person name="Kirkness E."/>
            <person name="Hannick L."/>
            <person name="Hass B."/>
            <person name="Bruggner R."/>
            <person name="Lawson D."/>
            <person name="Bidwell S."/>
            <person name="Joardar V."/>
            <person name="Caler E."/>
            <person name="Walenz B."/>
            <person name="Inman J."/>
            <person name="Schobel S."/>
            <person name="Galinsky K."/>
            <person name="Amedeo P."/>
            <person name="Strausberg R."/>
        </authorList>
    </citation>
    <scope>NUCLEOTIDE SEQUENCE</scope>
    <source>
        <strain evidence="13">USDA</strain>
    </source>
</reference>
<feature type="region of interest" description="Disordered" evidence="11">
    <location>
        <begin position="24"/>
        <end position="63"/>
    </location>
</feature>
<dbReference type="Pfam" id="PF08519">
    <property type="entry name" value="RFC1"/>
    <property type="match status" value="1"/>
</dbReference>